<evidence type="ECO:0000313" key="3">
    <source>
        <dbReference type="Proteomes" id="UP000635477"/>
    </source>
</evidence>
<organism evidence="2 3">
    <name type="scientific">Fusarium zealandicum</name>
    <dbReference type="NCBI Taxonomy" id="1053134"/>
    <lineage>
        <taxon>Eukaryota</taxon>
        <taxon>Fungi</taxon>
        <taxon>Dikarya</taxon>
        <taxon>Ascomycota</taxon>
        <taxon>Pezizomycotina</taxon>
        <taxon>Sordariomycetes</taxon>
        <taxon>Hypocreomycetidae</taxon>
        <taxon>Hypocreales</taxon>
        <taxon>Nectriaceae</taxon>
        <taxon>Fusarium</taxon>
        <taxon>Fusarium staphyleae species complex</taxon>
    </lineage>
</organism>
<keyword evidence="1" id="KW-1133">Transmembrane helix</keyword>
<proteinExistence type="predicted"/>
<reference evidence="2" key="2">
    <citation type="submission" date="2020-05" db="EMBL/GenBank/DDBJ databases">
        <authorList>
            <person name="Kim H.-S."/>
            <person name="Proctor R.H."/>
            <person name="Brown D.W."/>
        </authorList>
    </citation>
    <scope>NUCLEOTIDE SEQUENCE</scope>
    <source>
        <strain evidence="2">NRRL 22465</strain>
    </source>
</reference>
<keyword evidence="1" id="KW-0472">Membrane</keyword>
<accession>A0A8H4ULY1</accession>
<name>A0A8H4ULY1_9HYPO</name>
<gene>
    <name evidence="2" type="ORF">FZEAL_4585</name>
</gene>
<reference evidence="2" key="1">
    <citation type="journal article" date="2020" name="BMC Genomics">
        <title>Correction to: Identification and distribution of gene clusters required for synthesis of sphingolipid metabolism inhibitors in diverse species of the filamentous fungus Fusarium.</title>
        <authorList>
            <person name="Kim H.S."/>
            <person name="Lohmar J.M."/>
            <person name="Busman M."/>
            <person name="Brown D.W."/>
            <person name="Naumann T.A."/>
            <person name="Divon H.H."/>
            <person name="Lysoe E."/>
            <person name="Uhlig S."/>
            <person name="Proctor R.H."/>
        </authorList>
    </citation>
    <scope>NUCLEOTIDE SEQUENCE</scope>
    <source>
        <strain evidence="2">NRRL 22465</strain>
    </source>
</reference>
<evidence type="ECO:0000313" key="2">
    <source>
        <dbReference type="EMBL" id="KAF4979157.1"/>
    </source>
</evidence>
<keyword evidence="1" id="KW-0812">Transmembrane</keyword>
<protein>
    <submittedName>
        <fullName evidence="2">Uncharacterized protein</fullName>
    </submittedName>
</protein>
<dbReference type="Proteomes" id="UP000635477">
    <property type="component" value="Unassembled WGS sequence"/>
</dbReference>
<feature type="transmembrane region" description="Helical" evidence="1">
    <location>
        <begin position="120"/>
        <end position="147"/>
    </location>
</feature>
<dbReference type="AlphaFoldDB" id="A0A8H4ULY1"/>
<evidence type="ECO:0000256" key="1">
    <source>
        <dbReference type="SAM" id="Phobius"/>
    </source>
</evidence>
<comment type="caution">
    <text evidence="2">The sequence shown here is derived from an EMBL/GenBank/DDBJ whole genome shotgun (WGS) entry which is preliminary data.</text>
</comment>
<sequence>MRSTLEGNTKETFDDIEALPERQQQLRRRIQANVRDGIIGPDGSAFEKAAITDLIGDDSPWNGRLSIHLMQQLLTDDDVLIRHSSRAPTHGSLENQCPHCSSPQPIRTAMRQQYKRWQSAYFQCPYLVIFYGSNFLTAVLAVLLHFADPTSKSTDLSWLSANLAVALDRAAGIPCGVIRTHVELPGYFGISLAPNTLTSKERVSLHFHVGWVTLQGRDRCPQELEWRVVYGSVGPLVNIDPLLSKEPMRTISSAYRYRLLSTMRGSEIQSMRSIFEEFVLKIEKIVVLPVVQAAQPWEQESAAYTAALRQLVNDADIKSSLPNKAVHYLQPFMSERRSLKILEAKRLEIEGCDDDSYEWATSFLASAQGAGMDSVYLPRSSQLAPTFRSITLRLGKTLCNILPEKRHGFPRGFAANQRAKRLLTLGSDSETRIAALKHVYRGTYRFMTECYPSRETDSFDPPAKPLWLSQPEQQLYLNFLCGRGALPLFDKPTKSALLFVLGSAKTYTQTSVEDWCDDVGQVCEMTGIAPSYVFKFVDFHEHLISTTDIAVMNCSERFYSEHSENIRRGPDVHLEFEAWLNIAYPALSAVHQDELTNHADYPHTVYVYLLGRMITQRPSAERHALGSFVLHMERPGANIPELESEMDEGLEAFLSEEGPLEAFLSEWQGGLLKPYGVLSSLRKSCVLPDAAPKTILERLVAPGAKSTPHQQQDWFSRAS</sequence>
<keyword evidence="3" id="KW-1185">Reference proteome</keyword>
<dbReference type="OrthoDB" id="4500875at2759"/>
<dbReference type="EMBL" id="JABEYC010000316">
    <property type="protein sequence ID" value="KAF4979157.1"/>
    <property type="molecule type" value="Genomic_DNA"/>
</dbReference>